<accession>A0A231MX97</accession>
<dbReference type="InterPro" id="IPR019734">
    <property type="entry name" value="TPR_rpt"/>
</dbReference>
<sequence>MQKLKLPAAILITGMLGGCVSETTYLADGRASREPVFTPSDAAMTRMNLGLEYLRRGDREQAKFNIDRALSQDPRNPDVHLAQAYFYQSVSEFELAEKSYRQVLKLSPNHGDGLNNYGVFLCGRERFDEADVMFRKAVTVPGYVQVADTFENAALCARQNNKSQAALDYFRRALEYSPSRPRSLLGAAELAAEFGDQAGALDYLARYRREHLPSPQSLWLTVRTAQAQGRVAQAQVAGAELVRLFPDSEQARRFLANDY</sequence>
<dbReference type="EMBL" id="CP012621">
    <property type="protein sequence ID" value="ATG74676.1"/>
    <property type="molecule type" value="Genomic_DNA"/>
</dbReference>
<dbReference type="PANTHER" id="PTHR44395:SF1">
    <property type="entry name" value="PROTEIN O-MANNOSYL-TRANSFERASE TMTC3"/>
    <property type="match status" value="1"/>
</dbReference>
<organism evidence="1 2">
    <name type="scientific">Zobellella denitrificans</name>
    <dbReference type="NCBI Taxonomy" id="347534"/>
    <lineage>
        <taxon>Bacteria</taxon>
        <taxon>Pseudomonadati</taxon>
        <taxon>Pseudomonadota</taxon>
        <taxon>Gammaproteobacteria</taxon>
        <taxon>Aeromonadales</taxon>
        <taxon>Aeromonadaceae</taxon>
        <taxon>Zobellella</taxon>
    </lineage>
</organism>
<dbReference type="Pfam" id="PF13181">
    <property type="entry name" value="TPR_8"/>
    <property type="match status" value="2"/>
</dbReference>
<dbReference type="Pfam" id="PF13432">
    <property type="entry name" value="TPR_16"/>
    <property type="match status" value="1"/>
</dbReference>
<dbReference type="PROSITE" id="PS50005">
    <property type="entry name" value="TPR"/>
    <property type="match status" value="3"/>
</dbReference>
<keyword evidence="2" id="KW-1185">Reference proteome</keyword>
<dbReference type="NCBIfam" id="TIGR02521">
    <property type="entry name" value="type_IV_pilW"/>
    <property type="match status" value="1"/>
</dbReference>
<protein>
    <submittedName>
        <fullName evidence="1">Pilus assembly protein PilW</fullName>
    </submittedName>
</protein>
<dbReference type="SMART" id="SM00028">
    <property type="entry name" value="TPR"/>
    <property type="match status" value="4"/>
</dbReference>
<dbReference type="InterPro" id="IPR013360">
    <property type="entry name" value="Pilus_4_PilW"/>
</dbReference>
<evidence type="ECO:0000313" key="2">
    <source>
        <dbReference type="Proteomes" id="UP000217763"/>
    </source>
</evidence>
<dbReference type="GO" id="GO:0000030">
    <property type="term" value="F:mannosyltransferase activity"/>
    <property type="evidence" value="ECO:0007669"/>
    <property type="project" value="TreeGrafter"/>
</dbReference>
<evidence type="ECO:0000313" key="1">
    <source>
        <dbReference type="EMBL" id="ATG74676.1"/>
    </source>
</evidence>
<name>A0A231MX97_9GAMM</name>
<dbReference type="Proteomes" id="UP000217763">
    <property type="component" value="Chromosome"/>
</dbReference>
<dbReference type="GO" id="GO:0035269">
    <property type="term" value="P:protein O-linked glycosylation via mannose"/>
    <property type="evidence" value="ECO:0007669"/>
    <property type="project" value="TreeGrafter"/>
</dbReference>
<dbReference type="SUPFAM" id="SSF48452">
    <property type="entry name" value="TPR-like"/>
    <property type="match status" value="2"/>
</dbReference>
<dbReference type="PROSITE" id="PS51257">
    <property type="entry name" value="PROKAR_LIPOPROTEIN"/>
    <property type="match status" value="1"/>
</dbReference>
<dbReference type="PANTHER" id="PTHR44395">
    <property type="match status" value="1"/>
</dbReference>
<dbReference type="RefSeq" id="WP_094040150.1">
    <property type="nucleotide sequence ID" value="NZ_CP012621.1"/>
</dbReference>
<reference evidence="2" key="1">
    <citation type="submission" date="2015-09" db="EMBL/GenBank/DDBJ databases">
        <authorList>
            <person name="Shao Z."/>
            <person name="Wang L."/>
        </authorList>
    </citation>
    <scope>NUCLEOTIDE SEQUENCE [LARGE SCALE GENOMIC DNA]</scope>
    <source>
        <strain evidence="2">F13-1</strain>
    </source>
</reference>
<dbReference type="InterPro" id="IPR011990">
    <property type="entry name" value="TPR-like_helical_dom_sf"/>
</dbReference>
<gene>
    <name evidence="1" type="ORF">AN401_13095</name>
</gene>
<dbReference type="Gene3D" id="1.25.40.10">
    <property type="entry name" value="Tetratricopeptide repeat domain"/>
    <property type="match status" value="1"/>
</dbReference>
<dbReference type="AlphaFoldDB" id="A0A231MX97"/>
<dbReference type="OrthoDB" id="9814042at2"/>
<proteinExistence type="predicted"/>
<dbReference type="KEGG" id="zdf:AN401_13095"/>